<organism evidence="2 3">
    <name type="scientific">Halocaridina rubra</name>
    <name type="common">Hawaiian red shrimp</name>
    <dbReference type="NCBI Taxonomy" id="373956"/>
    <lineage>
        <taxon>Eukaryota</taxon>
        <taxon>Metazoa</taxon>
        <taxon>Ecdysozoa</taxon>
        <taxon>Arthropoda</taxon>
        <taxon>Crustacea</taxon>
        <taxon>Multicrustacea</taxon>
        <taxon>Malacostraca</taxon>
        <taxon>Eumalacostraca</taxon>
        <taxon>Eucarida</taxon>
        <taxon>Decapoda</taxon>
        <taxon>Pleocyemata</taxon>
        <taxon>Caridea</taxon>
        <taxon>Atyoidea</taxon>
        <taxon>Atyidae</taxon>
        <taxon>Halocaridina</taxon>
    </lineage>
</organism>
<dbReference type="PANTHER" id="PTHR46312:SF2">
    <property type="entry name" value="NUCLEOTIDE-BINDING OLIGOMERIZATION DOMAIN-CONTAINING PROTEIN 2-LIKE"/>
    <property type="match status" value="1"/>
</dbReference>
<dbReference type="SUPFAM" id="SSF52540">
    <property type="entry name" value="P-loop containing nucleoside triphosphate hydrolases"/>
    <property type="match status" value="1"/>
</dbReference>
<evidence type="ECO:0000259" key="1">
    <source>
        <dbReference type="PROSITE" id="PS50837"/>
    </source>
</evidence>
<protein>
    <recommendedName>
        <fullName evidence="1">NACHT domain-containing protein</fullName>
    </recommendedName>
</protein>
<dbReference type="Proteomes" id="UP001381693">
    <property type="component" value="Unassembled WGS sequence"/>
</dbReference>
<dbReference type="InterPro" id="IPR027417">
    <property type="entry name" value="P-loop_NTPase"/>
</dbReference>
<dbReference type="PROSITE" id="PS50837">
    <property type="entry name" value="NACHT"/>
    <property type="match status" value="1"/>
</dbReference>
<dbReference type="AlphaFoldDB" id="A0AAN8XHG4"/>
<proteinExistence type="predicted"/>
<evidence type="ECO:0000313" key="2">
    <source>
        <dbReference type="EMBL" id="KAK7084525.1"/>
    </source>
</evidence>
<accession>A0AAN8XHG4</accession>
<sequence>MASQSAINVLEVCRVLRNVVRPVLHTVFCWGCERDTTKTLEEYLVNEKKMSKQNFKDHFNKAMIEIIRSDPSGDKFDICLLYACIRTACKNLAKAGSQVWTNEDETKLEYLCTALKNLRGEIIHNVVGLDEIEMKNCISNINNLTTRALDIAGTLYNKDRTEVQDVIKHMKEIITNISENPLICNQDDMYKELLESRGDNRDKIMKEGIKELRYQFLRLKSVDPVSWFTESQLSVEAVFTLLDVVKENHQLIHQEAVKYEQLLILETENGSIPSVLIVEGEAGAGKTTLARLLMREWAWLPEKRPTFFNLNTIDIILYFECRNKHISKFEDLLLVLVSNAACQMSNSDLIKSVLNMHVLIIADGLDEGNNNTDLLLSEIKTLIPISGNKLRILITTRPEKLYKLSILIGNVQRVHTRLTGISYKKRVEFVKKLHEEMISQNHSKQDTQGLVDFLQQSQARIGDHCRSPFMLTLLTYLWAVDPLQVNEVTTSTKLYTKLLNMLQRRLLGKLMNLNMETEEFLKTVIEKFLYVLYEVSLRTLLTGDVVLSSDCCEKIVHVCEDHRLPTEDMCAAFLAIDRQWTANGYKIFFTAPHKSIMEYYASLHVFHYIFPPKGDSFECELTELLTKYGKSLEEVREHLSIAKSFKKKVNIKECIEDLFQLGDENRILSDYQNVLIHFCGLLADNRNDALKDMAQELVELLKDSHINNSRWLDVVWESECDNEIIKAVASRINLIRD</sequence>
<comment type="caution">
    <text evidence="2">The sequence shown here is derived from an EMBL/GenBank/DDBJ whole genome shotgun (WGS) entry which is preliminary data.</text>
</comment>
<feature type="domain" description="NACHT" evidence="1">
    <location>
        <begin position="274"/>
        <end position="398"/>
    </location>
</feature>
<reference evidence="2 3" key="1">
    <citation type="submission" date="2023-11" db="EMBL/GenBank/DDBJ databases">
        <title>Halocaridina rubra genome assembly.</title>
        <authorList>
            <person name="Smith C."/>
        </authorList>
    </citation>
    <scope>NUCLEOTIDE SEQUENCE [LARGE SCALE GENOMIC DNA]</scope>
    <source>
        <strain evidence="2">EP-1</strain>
        <tissue evidence="2">Whole</tissue>
    </source>
</reference>
<dbReference type="InterPro" id="IPR007111">
    <property type="entry name" value="NACHT_NTPase"/>
</dbReference>
<dbReference type="Gene3D" id="3.40.50.300">
    <property type="entry name" value="P-loop containing nucleotide triphosphate hydrolases"/>
    <property type="match status" value="1"/>
</dbReference>
<evidence type="ECO:0000313" key="3">
    <source>
        <dbReference type="Proteomes" id="UP001381693"/>
    </source>
</evidence>
<dbReference type="PANTHER" id="PTHR46312">
    <property type="entry name" value="NACHT DOMAIN-CONTAINING PROTEIN"/>
    <property type="match status" value="1"/>
</dbReference>
<name>A0AAN8XHG4_HALRR</name>
<dbReference type="Pfam" id="PF05729">
    <property type="entry name" value="NACHT"/>
    <property type="match status" value="1"/>
</dbReference>
<dbReference type="EMBL" id="JAXCGZ010002061">
    <property type="protein sequence ID" value="KAK7084525.1"/>
    <property type="molecule type" value="Genomic_DNA"/>
</dbReference>
<keyword evidence="3" id="KW-1185">Reference proteome</keyword>
<gene>
    <name evidence="2" type="ORF">SK128_006244</name>
</gene>